<sequence length="268" mass="30072">MDRCMMLLRIQFVGEQKGVKLSEPTFDAFLKEVGGPGHSRQPFTYDKVPSDEMMKTTFIYRQAMVNDENKSSDVLLVFLRFLDTRGLIEQDFRLLFGETTANKSLERWPTTFKAKVIKESHGLVPTTELLDLMHNAESAAQVENGLDSDMSAILLLLHLLPPSAQGRKRSGKMSASQAIDQLIRFQKVGTSVHQHLDNITQSTQPYLLAQGSTQSSIHSYFIEIDKHALPCKATGSVGAFDELFKAHYVFGEHNGPVEHTMASYQPPR</sequence>
<dbReference type="Proteomes" id="UP000823561">
    <property type="component" value="Chromosome 12"/>
</dbReference>
<keyword evidence="2" id="KW-1185">Reference proteome</keyword>
<dbReference type="EMBL" id="JADWDJ010000012">
    <property type="protein sequence ID" value="KAG5272847.1"/>
    <property type="molecule type" value="Genomic_DNA"/>
</dbReference>
<name>A0AAV6GH00_9TELE</name>
<dbReference type="AlphaFoldDB" id="A0AAV6GH00"/>
<dbReference type="PANTHER" id="PTHR31025:SF29">
    <property type="entry name" value="SI:CH211-196P9.1"/>
    <property type="match status" value="1"/>
</dbReference>
<dbReference type="PANTHER" id="PTHR31025">
    <property type="entry name" value="SI:CH211-196P9.1-RELATED"/>
    <property type="match status" value="1"/>
</dbReference>
<proteinExistence type="predicted"/>
<evidence type="ECO:0000313" key="2">
    <source>
        <dbReference type="Proteomes" id="UP000823561"/>
    </source>
</evidence>
<reference evidence="1" key="1">
    <citation type="submission" date="2020-10" db="EMBL/GenBank/DDBJ databases">
        <title>Chromosome-scale genome assembly of the Allis shad, Alosa alosa.</title>
        <authorList>
            <person name="Margot Z."/>
            <person name="Christophe K."/>
            <person name="Cabau C."/>
            <person name="Louis A."/>
            <person name="Berthelot C."/>
            <person name="Parey E."/>
            <person name="Roest Crollius H."/>
            <person name="Montfort J."/>
            <person name="Robinson-Rechavi M."/>
            <person name="Bucao C."/>
            <person name="Bouchez O."/>
            <person name="Gislard M."/>
            <person name="Lluch J."/>
            <person name="Milhes M."/>
            <person name="Lampietro C."/>
            <person name="Lopez Roques C."/>
            <person name="Donnadieu C."/>
            <person name="Braasch I."/>
            <person name="Desvignes T."/>
            <person name="Postlethwait J."/>
            <person name="Bobe J."/>
            <person name="Guiguen Y."/>
        </authorList>
    </citation>
    <scope>NUCLEOTIDE SEQUENCE</scope>
    <source>
        <strain evidence="1">M-15738</strain>
        <tissue evidence="1">Blood</tissue>
    </source>
</reference>
<comment type="caution">
    <text evidence="1">The sequence shown here is derived from an EMBL/GenBank/DDBJ whole genome shotgun (WGS) entry which is preliminary data.</text>
</comment>
<gene>
    <name evidence="1" type="ORF">AALO_G00169950</name>
</gene>
<evidence type="ECO:0000313" key="1">
    <source>
        <dbReference type="EMBL" id="KAG5272847.1"/>
    </source>
</evidence>
<accession>A0AAV6GH00</accession>
<organism evidence="1 2">
    <name type="scientific">Alosa alosa</name>
    <name type="common">allis shad</name>
    <dbReference type="NCBI Taxonomy" id="278164"/>
    <lineage>
        <taxon>Eukaryota</taxon>
        <taxon>Metazoa</taxon>
        <taxon>Chordata</taxon>
        <taxon>Craniata</taxon>
        <taxon>Vertebrata</taxon>
        <taxon>Euteleostomi</taxon>
        <taxon>Actinopterygii</taxon>
        <taxon>Neopterygii</taxon>
        <taxon>Teleostei</taxon>
        <taxon>Clupei</taxon>
        <taxon>Clupeiformes</taxon>
        <taxon>Clupeoidei</taxon>
        <taxon>Clupeidae</taxon>
        <taxon>Alosa</taxon>
    </lineage>
</organism>
<protein>
    <submittedName>
        <fullName evidence="1">Uncharacterized protein</fullName>
    </submittedName>
</protein>